<evidence type="ECO:0000313" key="6">
    <source>
        <dbReference type="Proteomes" id="UP000061569"/>
    </source>
</evidence>
<gene>
    <name evidence="5" type="ORF">GLE_5014</name>
</gene>
<evidence type="ECO:0000259" key="4">
    <source>
        <dbReference type="Pfam" id="PF05193"/>
    </source>
</evidence>
<dbReference type="InterPro" id="IPR011765">
    <property type="entry name" value="Pept_M16_N"/>
</dbReference>
<sequence>MSHPASSFPRAAALALALTAALAAPAAALAAEAAPARPAAAVNIAYDEFTLPNGLRVIVHTDRKAPIVAVNVWYHVGSKNEQPGRTGFAHLFEHLMFQGSENHRDEFFGPFELVGATDQNGTTNLDRTNYFQNVPTTALDMALWMESDRMGHLLGAIDQKTLDEQRGVVQNEKRQGENQPYGRRISARLYEALFPADHPYSWQTIGSMADLDAASLDDVKTWFRSWYGPNNAVLVLAGDIDAATAKQKALRYFGDIPATATLKDLPARIPKRARDTEENIPDRVPQARVYRAWPVAEFGAADGTDLELFAQVLGGSAASRLDERLVHRDRIADSASVSYNAAEIAGTLVVVANVKQGVEPAKVRAAIDEEIQRLIAQGPSAEELERAKTASRAEFVRGVERIGGFGGKSDVLARCAVFAGKPGCYRDDLAALDKASVASVQAAGRKWLGVGSHTIVVVPGDTPASALPEIARAAPASRPAALPAPDARFKTVKSDVDRSQGVPQTQTFPALKFPSRQSAKLANGIEVVLVERHETPVVQVQMEFPGGFSADLGRKTGTASFAMAMLDEGAGDYGALQLSARKETLGAELSSGAALDSASVALSALSDKLEPSLDLLADVVRRPRFEADEIERVRAQWLAGIKQEKARPQTAALRVLPPLLYGAGHAYAIPFTGSGTEASIASIQREDLLRFHGDWLQPQRARVIVVGDTTLAQIVPLLERRFGDWKGAADAPAAPALATVPRPKAPRVFLVDQPGAIQSNVYVGELTAPTGDKGAIDFDFANGVLGGEFSSRLNMNLREDKHWAYGAYSGSGSALGQRPWIARAAVQSDKTAESLAELKREIEAFSGGKRPILDAEVAKVRAANTLSLPGAYETNDAVLDQIGADLRYGRPADYILQYKARNDAMTPALAQAAAKTLDPAALTWVVVGDLSKIEQPVRALGLGEVKVIDNDGKPVR</sequence>
<dbReference type="InterPro" id="IPR050361">
    <property type="entry name" value="MPP/UQCRC_Complex"/>
</dbReference>
<accession>A0A0S2DPI1</accession>
<dbReference type="InterPro" id="IPR006311">
    <property type="entry name" value="TAT_signal"/>
</dbReference>
<dbReference type="AlphaFoldDB" id="A0A0S2DPI1"/>
<dbReference type="PATRIC" id="fig|69.6.peg.4943"/>
<feature type="chain" id="PRO_5006595376" evidence="2">
    <location>
        <begin position="31"/>
        <end position="956"/>
    </location>
</feature>
<name>A0A0S2DPI1_LYSEN</name>
<feature type="signal peptide" evidence="2">
    <location>
        <begin position="1"/>
        <end position="30"/>
    </location>
</feature>
<dbReference type="KEGG" id="lez:GLE_5014"/>
<dbReference type="InterPro" id="IPR011249">
    <property type="entry name" value="Metalloenz_LuxS/M16"/>
</dbReference>
<feature type="domain" description="Peptidase M16 C-terminal" evidence="4">
    <location>
        <begin position="215"/>
        <end position="390"/>
    </location>
</feature>
<feature type="domain" description="Peptidase M16 C-terminal" evidence="4">
    <location>
        <begin position="682"/>
        <end position="861"/>
    </location>
</feature>
<organism evidence="5 6">
    <name type="scientific">Lysobacter enzymogenes</name>
    <dbReference type="NCBI Taxonomy" id="69"/>
    <lineage>
        <taxon>Bacteria</taxon>
        <taxon>Pseudomonadati</taxon>
        <taxon>Pseudomonadota</taxon>
        <taxon>Gammaproteobacteria</taxon>
        <taxon>Lysobacterales</taxon>
        <taxon>Lysobacteraceae</taxon>
        <taxon>Lysobacter</taxon>
    </lineage>
</organism>
<evidence type="ECO:0000259" key="3">
    <source>
        <dbReference type="Pfam" id="PF00675"/>
    </source>
</evidence>
<dbReference type="InterPro" id="IPR007863">
    <property type="entry name" value="Peptidase_M16_C"/>
</dbReference>
<keyword evidence="5" id="KW-0378">Hydrolase</keyword>
<dbReference type="SUPFAM" id="SSF63411">
    <property type="entry name" value="LuxS/MPP-like metallohydrolase"/>
    <property type="match status" value="4"/>
</dbReference>
<protein>
    <submittedName>
        <fullName evidence="5">Peptidase, M16 family</fullName>
        <ecNumber evidence="5">3.4.24.-</ecNumber>
    </submittedName>
</protein>
<evidence type="ECO:0000256" key="2">
    <source>
        <dbReference type="SAM" id="SignalP"/>
    </source>
</evidence>
<proteinExistence type="inferred from homology"/>
<feature type="domain" description="Peptidase M16 N-terminal" evidence="3">
    <location>
        <begin position="527"/>
        <end position="654"/>
    </location>
</feature>
<reference evidence="5 6" key="1">
    <citation type="submission" date="2015-11" db="EMBL/GenBank/DDBJ databases">
        <title>Genome sequences of Lysobacter enzymogenes strain C3 and Lysobacter antibioticus ATCC 29479.</title>
        <authorList>
            <person name="Kobayashi D.Y."/>
        </authorList>
    </citation>
    <scope>NUCLEOTIDE SEQUENCE [LARGE SCALE GENOMIC DNA]</scope>
    <source>
        <strain evidence="5 6">C3</strain>
    </source>
</reference>
<evidence type="ECO:0000256" key="1">
    <source>
        <dbReference type="ARBA" id="ARBA00007261"/>
    </source>
</evidence>
<dbReference type="Pfam" id="PF05193">
    <property type="entry name" value="Peptidase_M16_C"/>
    <property type="match status" value="2"/>
</dbReference>
<dbReference type="GO" id="GO:0046872">
    <property type="term" value="F:metal ion binding"/>
    <property type="evidence" value="ECO:0007669"/>
    <property type="project" value="InterPro"/>
</dbReference>
<dbReference type="STRING" id="69.GLE_5014"/>
<feature type="domain" description="Peptidase M16 N-terminal" evidence="3">
    <location>
        <begin position="56"/>
        <end position="189"/>
    </location>
</feature>
<dbReference type="PROSITE" id="PS51318">
    <property type="entry name" value="TAT"/>
    <property type="match status" value="1"/>
</dbReference>
<dbReference type="OrthoDB" id="9811314at2"/>
<dbReference type="PANTHER" id="PTHR11851">
    <property type="entry name" value="METALLOPROTEASE"/>
    <property type="match status" value="1"/>
</dbReference>
<dbReference type="PANTHER" id="PTHR11851:SF49">
    <property type="entry name" value="MITOCHONDRIAL-PROCESSING PEPTIDASE SUBUNIT ALPHA"/>
    <property type="match status" value="1"/>
</dbReference>
<dbReference type="Proteomes" id="UP000061569">
    <property type="component" value="Chromosome"/>
</dbReference>
<keyword evidence="2" id="KW-0732">Signal</keyword>
<dbReference type="Gene3D" id="3.30.830.10">
    <property type="entry name" value="Metalloenzyme, LuxS/M16 peptidase-like"/>
    <property type="match status" value="4"/>
</dbReference>
<dbReference type="EC" id="3.4.24.-" evidence="5"/>
<dbReference type="EMBL" id="CP013140">
    <property type="protein sequence ID" value="ALN60355.1"/>
    <property type="molecule type" value="Genomic_DNA"/>
</dbReference>
<dbReference type="GO" id="GO:0016787">
    <property type="term" value="F:hydrolase activity"/>
    <property type="evidence" value="ECO:0007669"/>
    <property type="project" value="UniProtKB-KW"/>
</dbReference>
<comment type="similarity">
    <text evidence="1">Belongs to the peptidase M16 family.</text>
</comment>
<dbReference type="Pfam" id="PF00675">
    <property type="entry name" value="Peptidase_M16"/>
    <property type="match status" value="2"/>
</dbReference>
<evidence type="ECO:0000313" key="5">
    <source>
        <dbReference type="EMBL" id="ALN60355.1"/>
    </source>
</evidence>